<name>A0A3Q0J5F9_DIACI</name>
<gene>
    <name evidence="3 4" type="primary">LOC113469000</name>
</gene>
<keyword evidence="2" id="KW-1185">Reference proteome</keyword>
<dbReference type="AlphaFoldDB" id="A0A3Q0J5F9"/>
<dbReference type="KEGG" id="dci:113469000"/>
<sequence>MDKRKEDIKKFFSKIQVPHLGGSHKPSADSESDSNTDPIPGKSLPRPPLATPRASPALGPRSAALSRSNQTLSSSTSSLPRGQSPAPANAPATLKPELVVTGTDVSPPKPPRKISKPVLGLKIPDEKLSYNPSAAPQFPSSYKSYTPAGMINIPLTPGATIPAATYIQAYPNKASEFMFKQFAGEIVCWGIGFLLGLKLC</sequence>
<evidence type="ECO:0000313" key="2">
    <source>
        <dbReference type="Proteomes" id="UP000079169"/>
    </source>
</evidence>
<dbReference type="RefSeq" id="XP_026682184.1">
    <property type="nucleotide sequence ID" value="XM_026826383.1"/>
</dbReference>
<protein>
    <submittedName>
        <fullName evidence="3 4">Atherin-like</fullName>
    </submittedName>
</protein>
<evidence type="ECO:0000313" key="4">
    <source>
        <dbReference type="RefSeq" id="XP_026682184.1"/>
    </source>
</evidence>
<dbReference type="Proteomes" id="UP000079169">
    <property type="component" value="Unplaced"/>
</dbReference>
<evidence type="ECO:0000256" key="1">
    <source>
        <dbReference type="SAM" id="MobiDB-lite"/>
    </source>
</evidence>
<proteinExistence type="predicted"/>
<feature type="compositionally biased region" description="Low complexity" evidence="1">
    <location>
        <begin position="66"/>
        <end position="85"/>
    </location>
</feature>
<feature type="region of interest" description="Disordered" evidence="1">
    <location>
        <begin position="1"/>
        <end position="115"/>
    </location>
</feature>
<evidence type="ECO:0000313" key="3">
    <source>
        <dbReference type="RefSeq" id="XP_026682183.1"/>
    </source>
</evidence>
<dbReference type="RefSeq" id="XP_026682183.1">
    <property type="nucleotide sequence ID" value="XM_026826382.1"/>
</dbReference>
<dbReference type="PaxDb" id="121845-A0A3Q0J5F9"/>
<feature type="compositionally biased region" description="Basic and acidic residues" evidence="1">
    <location>
        <begin position="1"/>
        <end position="10"/>
    </location>
</feature>
<dbReference type="GeneID" id="113469000"/>
<accession>A0A3Q0J5F9</accession>
<organism evidence="2 3">
    <name type="scientific">Diaphorina citri</name>
    <name type="common">Asian citrus psyllid</name>
    <dbReference type="NCBI Taxonomy" id="121845"/>
    <lineage>
        <taxon>Eukaryota</taxon>
        <taxon>Metazoa</taxon>
        <taxon>Ecdysozoa</taxon>
        <taxon>Arthropoda</taxon>
        <taxon>Hexapoda</taxon>
        <taxon>Insecta</taxon>
        <taxon>Pterygota</taxon>
        <taxon>Neoptera</taxon>
        <taxon>Paraneoptera</taxon>
        <taxon>Hemiptera</taxon>
        <taxon>Sternorrhyncha</taxon>
        <taxon>Psylloidea</taxon>
        <taxon>Psyllidae</taxon>
        <taxon>Diaphorininae</taxon>
        <taxon>Diaphorina</taxon>
    </lineage>
</organism>
<reference evidence="3 4" key="1">
    <citation type="submission" date="2025-04" db="UniProtKB">
        <authorList>
            <consortium name="RefSeq"/>
        </authorList>
    </citation>
    <scope>IDENTIFICATION</scope>
</reference>